<dbReference type="AlphaFoldDB" id="A0A067PU01"/>
<accession>A0A067PU01</accession>
<name>A0A067PU01_9AGAM</name>
<reference evidence="2" key="1">
    <citation type="journal article" date="2014" name="Proc. Natl. Acad. Sci. U.S.A.">
        <title>Extensive sampling of basidiomycete genomes demonstrates inadequacy of the white-rot/brown-rot paradigm for wood decay fungi.</title>
        <authorList>
            <person name="Riley R."/>
            <person name="Salamov A.A."/>
            <person name="Brown D.W."/>
            <person name="Nagy L.G."/>
            <person name="Floudas D."/>
            <person name="Held B.W."/>
            <person name="Levasseur A."/>
            <person name="Lombard V."/>
            <person name="Morin E."/>
            <person name="Otillar R."/>
            <person name="Lindquist E.A."/>
            <person name="Sun H."/>
            <person name="LaButti K.M."/>
            <person name="Schmutz J."/>
            <person name="Jabbour D."/>
            <person name="Luo H."/>
            <person name="Baker S.E."/>
            <person name="Pisabarro A.G."/>
            <person name="Walton J.D."/>
            <person name="Blanchette R.A."/>
            <person name="Henrissat B."/>
            <person name="Martin F."/>
            <person name="Cullen D."/>
            <person name="Hibbett D.S."/>
            <person name="Grigoriev I.V."/>
        </authorList>
    </citation>
    <scope>NUCLEOTIDE SEQUENCE [LARGE SCALE GENOMIC DNA]</scope>
    <source>
        <strain evidence="2">MUCL 33604</strain>
    </source>
</reference>
<sequence>MPPSVREFTTLTPVHRDYPLVREDLSAVHILWPRNVPYIVSGSRFFHRVQDSLLSISLQLDPRPLQALREESRVVWQVIPVSRREDGGFRPGLRAEGVIDTVPPPVSIRCEF</sequence>
<gene>
    <name evidence="1" type="ORF">JAAARDRAFT_39128</name>
</gene>
<protein>
    <submittedName>
        <fullName evidence="1">Uncharacterized protein</fullName>
    </submittedName>
</protein>
<evidence type="ECO:0000313" key="2">
    <source>
        <dbReference type="Proteomes" id="UP000027265"/>
    </source>
</evidence>
<dbReference type="InParanoid" id="A0A067PU01"/>
<organism evidence="1 2">
    <name type="scientific">Jaapia argillacea MUCL 33604</name>
    <dbReference type="NCBI Taxonomy" id="933084"/>
    <lineage>
        <taxon>Eukaryota</taxon>
        <taxon>Fungi</taxon>
        <taxon>Dikarya</taxon>
        <taxon>Basidiomycota</taxon>
        <taxon>Agaricomycotina</taxon>
        <taxon>Agaricomycetes</taxon>
        <taxon>Agaricomycetidae</taxon>
        <taxon>Jaapiales</taxon>
        <taxon>Jaapiaceae</taxon>
        <taxon>Jaapia</taxon>
    </lineage>
</organism>
<keyword evidence="2" id="KW-1185">Reference proteome</keyword>
<proteinExistence type="predicted"/>
<dbReference type="EMBL" id="KL197732">
    <property type="protein sequence ID" value="KDQ53811.1"/>
    <property type="molecule type" value="Genomic_DNA"/>
</dbReference>
<dbReference type="Proteomes" id="UP000027265">
    <property type="component" value="Unassembled WGS sequence"/>
</dbReference>
<dbReference type="HOGENOM" id="CLU_2151717_0_0_1"/>
<feature type="non-terminal residue" evidence="1">
    <location>
        <position position="112"/>
    </location>
</feature>
<evidence type="ECO:0000313" key="1">
    <source>
        <dbReference type="EMBL" id="KDQ53811.1"/>
    </source>
</evidence>